<dbReference type="SUPFAM" id="SSF82714">
    <property type="entry name" value="Multidrug efflux transporter AcrB TolC docking domain, DN and DC subdomains"/>
    <property type="match status" value="2"/>
</dbReference>
<evidence type="ECO:0000256" key="8">
    <source>
        <dbReference type="ARBA" id="ARBA00023136"/>
    </source>
</evidence>
<keyword evidence="8 9" id="KW-0472">Membrane</keyword>
<evidence type="ECO:0000256" key="4">
    <source>
        <dbReference type="ARBA" id="ARBA00022475"/>
    </source>
</evidence>
<keyword evidence="7 9" id="KW-1133">Transmembrane helix</keyword>
<dbReference type="NCBIfam" id="TIGR00915">
    <property type="entry name" value="2A0602"/>
    <property type="match status" value="1"/>
</dbReference>
<dbReference type="GeneID" id="82149238"/>
<comment type="similarity">
    <text evidence="2">Belongs to the resistance-nodulation-cell division (RND) (TC 2.A.6) family.</text>
</comment>
<feature type="transmembrane region" description="Helical" evidence="9">
    <location>
        <begin position="390"/>
        <end position="414"/>
    </location>
</feature>
<dbReference type="Gene3D" id="1.20.1640.10">
    <property type="entry name" value="Multidrug efflux transporter AcrB transmembrane domain"/>
    <property type="match status" value="2"/>
</dbReference>
<keyword evidence="4" id="KW-1003">Cell membrane</keyword>
<comment type="subcellular location">
    <subcellularLocation>
        <location evidence="1">Cell inner membrane</location>
        <topology evidence="1">Multi-pass membrane protein</topology>
    </subcellularLocation>
</comment>
<evidence type="ECO:0000256" key="5">
    <source>
        <dbReference type="ARBA" id="ARBA00022519"/>
    </source>
</evidence>
<feature type="transmembrane region" description="Helical" evidence="9">
    <location>
        <begin position="870"/>
        <end position="888"/>
    </location>
</feature>
<evidence type="ECO:0000313" key="11">
    <source>
        <dbReference type="Proteomes" id="UP000297635"/>
    </source>
</evidence>
<evidence type="ECO:0000256" key="1">
    <source>
        <dbReference type="ARBA" id="ARBA00004429"/>
    </source>
</evidence>
<dbReference type="FunFam" id="1.20.1640.10:FF:000001">
    <property type="entry name" value="Efflux pump membrane transporter"/>
    <property type="match status" value="1"/>
</dbReference>
<dbReference type="PANTHER" id="PTHR32063:SF9">
    <property type="entry name" value="SIMILAR TO MULTIDRUG RESISTANCE PROTEIN MEXB"/>
    <property type="match status" value="1"/>
</dbReference>
<feature type="transmembrane region" description="Helical" evidence="9">
    <location>
        <begin position="895"/>
        <end position="915"/>
    </location>
</feature>
<dbReference type="GO" id="GO:0042910">
    <property type="term" value="F:xenobiotic transmembrane transporter activity"/>
    <property type="evidence" value="ECO:0007669"/>
    <property type="project" value="TreeGrafter"/>
</dbReference>
<dbReference type="InterPro" id="IPR001036">
    <property type="entry name" value="Acrflvin-R"/>
</dbReference>
<dbReference type="PANTHER" id="PTHR32063">
    <property type="match status" value="1"/>
</dbReference>
<dbReference type="GO" id="GO:0005886">
    <property type="term" value="C:plasma membrane"/>
    <property type="evidence" value="ECO:0007669"/>
    <property type="project" value="UniProtKB-SubCell"/>
</dbReference>
<dbReference type="GO" id="GO:0015562">
    <property type="term" value="F:efflux transmembrane transporter activity"/>
    <property type="evidence" value="ECO:0007669"/>
    <property type="project" value="InterPro"/>
</dbReference>
<feature type="transmembrane region" description="Helical" evidence="9">
    <location>
        <begin position="996"/>
        <end position="1024"/>
    </location>
</feature>
<dbReference type="Gene3D" id="3.30.2090.10">
    <property type="entry name" value="Multidrug efflux transporter AcrB TolC docking domain, DN and DC subdomains"/>
    <property type="match status" value="2"/>
</dbReference>
<organism evidence="10 11">
    <name type="scientific">Duncaniella freteri</name>
    <dbReference type="NCBI Taxonomy" id="2530391"/>
    <lineage>
        <taxon>Bacteria</taxon>
        <taxon>Pseudomonadati</taxon>
        <taxon>Bacteroidota</taxon>
        <taxon>Bacteroidia</taxon>
        <taxon>Bacteroidales</taxon>
        <taxon>Muribaculaceae</taxon>
        <taxon>Duncaniella</taxon>
    </lineage>
</organism>
<feature type="transmembrane region" description="Helical" evidence="9">
    <location>
        <begin position="338"/>
        <end position="357"/>
    </location>
</feature>
<evidence type="ECO:0000313" key="10">
    <source>
        <dbReference type="EMBL" id="TGG40176.1"/>
    </source>
</evidence>
<feature type="transmembrane region" description="Helical" evidence="9">
    <location>
        <begin position="435"/>
        <end position="456"/>
    </location>
</feature>
<accession>A0A4Z0V4R6</accession>
<proteinExistence type="inferred from homology"/>
<comment type="caution">
    <text evidence="10">The sequence shown here is derived from an EMBL/GenBank/DDBJ whole genome shotgun (WGS) entry which is preliminary data.</text>
</comment>
<dbReference type="AlphaFoldDB" id="A0A4Z0V4R6"/>
<dbReference type="Gene3D" id="3.30.70.1320">
    <property type="entry name" value="Multidrug efflux transporter AcrB pore domain like"/>
    <property type="match status" value="1"/>
</dbReference>
<dbReference type="Proteomes" id="UP000297635">
    <property type="component" value="Unassembled WGS sequence"/>
</dbReference>
<dbReference type="Gene3D" id="3.30.70.1440">
    <property type="entry name" value="Multidrug efflux transporter AcrB pore domain"/>
    <property type="match status" value="1"/>
</dbReference>
<dbReference type="Gene3D" id="3.30.70.1430">
    <property type="entry name" value="Multidrug efflux transporter AcrB pore domain"/>
    <property type="match status" value="2"/>
</dbReference>
<evidence type="ECO:0000256" key="6">
    <source>
        <dbReference type="ARBA" id="ARBA00022692"/>
    </source>
</evidence>
<gene>
    <name evidence="10" type="ORF">EZ315_05480</name>
</gene>
<keyword evidence="6 9" id="KW-0812">Transmembrane</keyword>
<dbReference type="Pfam" id="PF00873">
    <property type="entry name" value="ACR_tran"/>
    <property type="match status" value="1"/>
</dbReference>
<feature type="transmembrane region" description="Helical" evidence="9">
    <location>
        <begin position="364"/>
        <end position="384"/>
    </location>
</feature>
<reference evidence="10 11" key="1">
    <citation type="submission" date="2019-02" db="EMBL/GenBank/DDBJ databases">
        <title>Isolation and identification of novel species under the genus Muribaculum.</title>
        <authorList>
            <person name="Miyake S."/>
            <person name="Ding Y."/>
            <person name="Low A."/>
            <person name="Soh M."/>
            <person name="Seedorf H."/>
        </authorList>
    </citation>
    <scope>NUCLEOTIDE SEQUENCE [LARGE SCALE GENOMIC DNA]</scope>
    <source>
        <strain evidence="10 11">TLL-A3</strain>
    </source>
</reference>
<dbReference type="EMBL" id="SJSA01000001">
    <property type="protein sequence ID" value="TGG40176.1"/>
    <property type="molecule type" value="Genomic_DNA"/>
</dbReference>
<dbReference type="PRINTS" id="PR00702">
    <property type="entry name" value="ACRIFLAVINRP"/>
</dbReference>
<name>A0A4Z0V4R6_9BACT</name>
<protein>
    <submittedName>
        <fullName evidence="10">Efflux RND transporter permease subunit</fullName>
    </submittedName>
</protein>
<feature type="transmembrane region" description="Helical" evidence="9">
    <location>
        <begin position="970"/>
        <end position="990"/>
    </location>
</feature>
<dbReference type="RefSeq" id="WP_135471189.1">
    <property type="nucleotide sequence ID" value="NZ_CASJDB010000004.1"/>
</dbReference>
<keyword evidence="5" id="KW-0997">Cell inner membrane</keyword>
<feature type="transmembrane region" description="Helical" evidence="9">
    <location>
        <begin position="468"/>
        <end position="495"/>
    </location>
</feature>
<keyword evidence="11" id="KW-1185">Reference proteome</keyword>
<evidence type="ECO:0000256" key="2">
    <source>
        <dbReference type="ARBA" id="ARBA00010942"/>
    </source>
</evidence>
<evidence type="ECO:0000256" key="3">
    <source>
        <dbReference type="ARBA" id="ARBA00022448"/>
    </source>
</evidence>
<feature type="transmembrane region" description="Helical" evidence="9">
    <location>
        <begin position="536"/>
        <end position="553"/>
    </location>
</feature>
<dbReference type="FunFam" id="3.30.70.1430:FF:000001">
    <property type="entry name" value="Efflux pump membrane transporter"/>
    <property type="match status" value="1"/>
</dbReference>
<dbReference type="GO" id="GO:0009636">
    <property type="term" value="P:response to toxic substance"/>
    <property type="evidence" value="ECO:0007669"/>
    <property type="project" value="UniProtKB-ARBA"/>
</dbReference>
<sequence length="1038" mass="112833">MTIKTFIDRPILSCVISVAIVLLGLISLLGLPVEQFPEIAPPTVSVRANYAGANAETVQKSVVVPIEEAINGVEDMIYMVSSATNTGSASIQVYFKQGTDGDMAMVNVQNRLASAQGLLPAEVTRSGVSVRKRQTSRIKTLALYSPDGTFDQKFLSNYMKINIEPRLSRIAGVGEVDIHGADYSLRVWLDPGKMAQYGLMPSDIRRVLEEQNLESPTGTLGAESDNTFRYTLKYRGRYENESDFENLVIRAQPDGSVLKLKDVAEIELGARSYEYLGAVNGKPGTTCMISQTAGSNANEIIDAIDKEVDNIRQSLPKGMVMVDLMSTKDFLDASIDNVIKTLVEAIFLVVLVVYIFLQSFRATIIPTLSIVVSLIGTFIFLNVAGFSLNLITLFALVLVIGTVVDDAIVVVEAVQAKFDEGVKSAYDATVEGMSGITAALLTTTVVFMAVFIPVSFMGGTTGTFYTQFGLTMAVAVGISLLSAMTLSPALCALFMTPHDSDGKSFSSRFHVAFDAGFGRLVGKYSSGVRFMISRRWLTALLILLAGGSLYYMMMTTKTGLVPQEDMGSINIDVMTPPGTNLDETMRIMKEIDRRIEDIPQLMVYSRTAGMGMMSGTGSSSGMFNVRLKNWDERTADGDDIDSVIDEIYRRTSDITGARIIVFTRGMIPGYGASNGFEIHVQDQKGGTIEDLHHITRQVIGALNNRPEIARATTSFDTKYPQYLVEVDASAALRNGVQPGDVLEALSGYIGGSYASNINRFSKLYRVMVQAAPEFRLDTKSLSNIFVRNSSGEMTPINQYLKLTRVYGAQSLSRFNLFSSIQVNGTPASGYSSGEAIEAVREVCAELLPAGYGYEFGGMSREEASSAGSTVFIFVVCVVFIYLILCALYESIFIPWAVLLSVPFGLMGSFLFARMFGLENNIYLQIGLLMLIGLLAKTAILMTEYASERRRAGMSIVDAVTSAARARLRPILMTSLSMIFGMIPLVFASGVGANGNISIGVGTVGGMLIGTVALLFIVPVLFIVFQTIEERVMPKRIKK</sequence>
<evidence type="ECO:0000256" key="9">
    <source>
        <dbReference type="SAM" id="Phobius"/>
    </source>
</evidence>
<dbReference type="SUPFAM" id="SSF82693">
    <property type="entry name" value="Multidrug efflux transporter AcrB pore domain, PN1, PN2, PC1 and PC2 subdomains"/>
    <property type="match status" value="4"/>
</dbReference>
<feature type="transmembrane region" description="Helical" evidence="9">
    <location>
        <begin position="921"/>
        <end position="941"/>
    </location>
</feature>
<evidence type="ECO:0000256" key="7">
    <source>
        <dbReference type="ARBA" id="ARBA00022989"/>
    </source>
</evidence>
<dbReference type="SUPFAM" id="SSF82866">
    <property type="entry name" value="Multidrug efflux transporter AcrB transmembrane domain"/>
    <property type="match status" value="2"/>
</dbReference>
<keyword evidence="3" id="KW-0813">Transport</keyword>
<feature type="transmembrane region" description="Helical" evidence="9">
    <location>
        <begin position="12"/>
        <end position="33"/>
    </location>
</feature>
<dbReference type="InterPro" id="IPR027463">
    <property type="entry name" value="AcrB_DN_DC_subdom"/>
</dbReference>
<dbReference type="InterPro" id="IPR004764">
    <property type="entry name" value="MdtF-like"/>
</dbReference>